<organism evidence="1 2">
    <name type="scientific">Mesorhizobium ventifaucium</name>
    <dbReference type="NCBI Taxonomy" id="666020"/>
    <lineage>
        <taxon>Bacteria</taxon>
        <taxon>Pseudomonadati</taxon>
        <taxon>Pseudomonadota</taxon>
        <taxon>Alphaproteobacteria</taxon>
        <taxon>Hyphomicrobiales</taxon>
        <taxon>Phyllobacteriaceae</taxon>
        <taxon>Mesorhizobium</taxon>
    </lineage>
</organism>
<dbReference type="Proteomes" id="UP001152604">
    <property type="component" value="Unassembled WGS sequence"/>
</dbReference>
<gene>
    <name evidence="1" type="ORF">MES4922_170045</name>
</gene>
<protein>
    <recommendedName>
        <fullName evidence="3">Alpha-1,2-fucosyltransferase</fullName>
    </recommendedName>
</protein>
<comment type="caution">
    <text evidence="1">The sequence shown here is derived from an EMBL/GenBank/DDBJ whole genome shotgun (WGS) entry which is preliminary data.</text>
</comment>
<evidence type="ECO:0000313" key="2">
    <source>
        <dbReference type="Proteomes" id="UP001152604"/>
    </source>
</evidence>
<dbReference type="EMBL" id="CAKXZS010000009">
    <property type="protein sequence ID" value="CAH2396603.1"/>
    <property type="molecule type" value="Genomic_DNA"/>
</dbReference>
<accession>A0ABM9DJ41</accession>
<evidence type="ECO:0000313" key="1">
    <source>
        <dbReference type="EMBL" id="CAH2396603.1"/>
    </source>
</evidence>
<keyword evidence="2" id="KW-1185">Reference proteome</keyword>
<name>A0ABM9DJ41_9HYPH</name>
<reference evidence="1" key="1">
    <citation type="submission" date="2022-03" db="EMBL/GenBank/DDBJ databases">
        <authorList>
            <person name="Brunel B."/>
        </authorList>
    </citation>
    <scope>NUCLEOTIDE SEQUENCE</scope>
    <source>
        <strain evidence="1">STM4922sample</strain>
    </source>
</reference>
<proteinExistence type="predicted"/>
<sequence>MARLASHDELTRGGPWHLPVLSRWDAGVIRSPGPGLGNLLFPIARALIGQKVHGGVFIHPTLRQLKLGTFLRRERDTRTYGNVIRSRTGAEWRDWAQAQWCPKVDEDAYRGEIGVAVRYSGLKSYFHDLAGHGEIVSAWLKDTVRGVGVMDDAYDIGLHIRLGDFAQSGSDQGGNNVRLPFDWYRAALAEARRLAGTANPRTTLFTDGDVNFVKRELGIPDLTMDPSGNALTAMHNLSRARVVIASRSTFSMWAVYLGGMPAIWDGKFDLQRGFPGRPGLDHRL</sequence>
<evidence type="ECO:0008006" key="3">
    <source>
        <dbReference type="Google" id="ProtNLM"/>
    </source>
</evidence>